<keyword evidence="2" id="KW-1185">Reference proteome</keyword>
<accession>A0ACB9B052</accession>
<name>A0ACB9B052_ARCLA</name>
<protein>
    <submittedName>
        <fullName evidence="1">Uncharacterized protein</fullName>
    </submittedName>
</protein>
<dbReference type="EMBL" id="CM042053">
    <property type="protein sequence ID" value="KAI3715453.1"/>
    <property type="molecule type" value="Genomic_DNA"/>
</dbReference>
<dbReference type="Proteomes" id="UP001055879">
    <property type="component" value="Linkage Group LG07"/>
</dbReference>
<comment type="caution">
    <text evidence="1">The sequence shown here is derived from an EMBL/GenBank/DDBJ whole genome shotgun (WGS) entry which is preliminary data.</text>
</comment>
<sequence>MKRSWEKFNLHLSNRHSSSFATLISLIPNSNSSKISRQTSVYDTFKKSITTSSPDQLEGLIDPRFNPPQIDSDPQTDSGIAANLAEEFAILQGSLSVDKSASRKCSDVDVICNVIRDNAPDFGYKTQKLLSKFREKLSESLVVDVLRLLQNAELGVKFFLWAGRQIGYNHSLAVYDTLLDIMGCNNANQLPDHFLREIKDDDDKEVLGKLLNVSIRKYCQNGSWNVALEELGRLKDLRYKSSKVTYNALMEVFLKADKLDTARLIYEEMADLGHKMNAHTLGTFAYSLCKVGKWKEALDMVDKEKFALDTVLYTRMIGGLCEGSFFEEAMDFLNRMRSDSCVPNGLTYRTLLCGCLNKGKLGRCKRILSMMIAESCYLSPKIYNSLVHAYCKSEDFKYAYKLLKEMARYGIEPGYVIYNIFIGGICGSKGPPGFDKLELAEMAYGQMLEAGFALNRINVSNYAQCLCGAGKFERAYNVIREMMSKGFVPDTSTYSNVISFLCDASKFEKAFWLFKEMKKNGVLPNVHTYTMLIDSFCKAGLILQARNWFDEMVTNGCYPNVVTYTALMHAYLKAKKITEANELFEMMLSCGCSPNVVTITALIDGHCKAGEVEKALQIYEKMKGKEIPDANKYFRGKETSTLEPNVVTYGALVDGLCKVHKVDEACKLLDVMSLEGCEPNDIVYDALIDGLLKNGKLVEAQGVYSRMCERGYSPNVFTYGSMIDKMFKDNRLDLASQVLSNMLEKSCPPNVVIYTEMVDGLCKVGKTDEAYRLMEMMEVKGCKPNVVTYTAMINGFGKMGKVEKSLDIFRQMGSKGCAPNYVTYSVLIHHCCVSGLLNEARELLEEMKQTYWPKHMASYHKVIEGFNREFLINLGLLDDISEYDSVPIIPAYKLLFDSYRKAGELEVALDLLKEISSLCSSMDKSLYFSLIESLSVSHRVEKAFELYADMISKGGVPELSVFVNLVKGLVKVNRWEVAIQLSQSLCYMDIQWLPYNDTNEKK</sequence>
<gene>
    <name evidence="1" type="ORF">L6452_22435</name>
</gene>
<evidence type="ECO:0000313" key="2">
    <source>
        <dbReference type="Proteomes" id="UP001055879"/>
    </source>
</evidence>
<reference evidence="2" key="1">
    <citation type="journal article" date="2022" name="Mol. Ecol. Resour.">
        <title>The genomes of chicory, endive, great burdock and yacon provide insights into Asteraceae palaeo-polyploidization history and plant inulin production.</title>
        <authorList>
            <person name="Fan W."/>
            <person name="Wang S."/>
            <person name="Wang H."/>
            <person name="Wang A."/>
            <person name="Jiang F."/>
            <person name="Liu H."/>
            <person name="Zhao H."/>
            <person name="Xu D."/>
            <person name="Zhang Y."/>
        </authorList>
    </citation>
    <scope>NUCLEOTIDE SEQUENCE [LARGE SCALE GENOMIC DNA]</scope>
    <source>
        <strain evidence="2">cv. Niubang</strain>
    </source>
</reference>
<evidence type="ECO:0000313" key="1">
    <source>
        <dbReference type="EMBL" id="KAI3715453.1"/>
    </source>
</evidence>
<proteinExistence type="predicted"/>
<reference evidence="1 2" key="2">
    <citation type="journal article" date="2022" name="Mol. Ecol. Resour.">
        <title>The genomes of chicory, endive, great burdock and yacon provide insights into Asteraceae paleo-polyploidization history and plant inulin production.</title>
        <authorList>
            <person name="Fan W."/>
            <person name="Wang S."/>
            <person name="Wang H."/>
            <person name="Wang A."/>
            <person name="Jiang F."/>
            <person name="Liu H."/>
            <person name="Zhao H."/>
            <person name="Xu D."/>
            <person name="Zhang Y."/>
        </authorList>
    </citation>
    <scope>NUCLEOTIDE SEQUENCE [LARGE SCALE GENOMIC DNA]</scope>
    <source>
        <strain evidence="2">cv. Niubang</strain>
    </source>
</reference>
<organism evidence="1 2">
    <name type="scientific">Arctium lappa</name>
    <name type="common">Greater burdock</name>
    <name type="synonym">Lappa major</name>
    <dbReference type="NCBI Taxonomy" id="4217"/>
    <lineage>
        <taxon>Eukaryota</taxon>
        <taxon>Viridiplantae</taxon>
        <taxon>Streptophyta</taxon>
        <taxon>Embryophyta</taxon>
        <taxon>Tracheophyta</taxon>
        <taxon>Spermatophyta</taxon>
        <taxon>Magnoliopsida</taxon>
        <taxon>eudicotyledons</taxon>
        <taxon>Gunneridae</taxon>
        <taxon>Pentapetalae</taxon>
        <taxon>asterids</taxon>
        <taxon>campanulids</taxon>
        <taxon>Asterales</taxon>
        <taxon>Asteraceae</taxon>
        <taxon>Carduoideae</taxon>
        <taxon>Cardueae</taxon>
        <taxon>Arctiinae</taxon>
        <taxon>Arctium</taxon>
    </lineage>
</organism>